<evidence type="ECO:0000256" key="1">
    <source>
        <dbReference type="ARBA" id="ARBA00023002"/>
    </source>
</evidence>
<dbReference type="PANTHER" id="PTHR43491:SF1">
    <property type="entry name" value="UDP-N-ACETYL-D-MANNOSAMINE DEHYDROGENASE"/>
    <property type="match status" value="1"/>
</dbReference>
<dbReference type="GO" id="GO:0016628">
    <property type="term" value="F:oxidoreductase activity, acting on the CH-CH group of donors, NAD or NADP as acceptor"/>
    <property type="evidence" value="ECO:0007669"/>
    <property type="project" value="InterPro"/>
</dbReference>
<dbReference type="Pfam" id="PF00984">
    <property type="entry name" value="UDPG_MGDP_dh"/>
    <property type="match status" value="1"/>
</dbReference>
<dbReference type="PIRSF" id="PIRSF000124">
    <property type="entry name" value="UDPglc_GDPman_dh"/>
    <property type="match status" value="1"/>
</dbReference>
<dbReference type="InterPro" id="IPR028359">
    <property type="entry name" value="UDP_ManNAc/GlcNAc_DH"/>
</dbReference>
<gene>
    <name evidence="5" type="ORF">CSW64_01270</name>
</gene>
<evidence type="ECO:0000256" key="3">
    <source>
        <dbReference type="PIRNR" id="PIRNR000124"/>
    </source>
</evidence>
<proteinExistence type="inferred from homology"/>
<dbReference type="KEGG" id="cmb:CSW64_01270"/>
<dbReference type="EMBL" id="CP024201">
    <property type="protein sequence ID" value="ATQ41134.1"/>
    <property type="molecule type" value="Genomic_DNA"/>
</dbReference>
<dbReference type="InterPro" id="IPR036291">
    <property type="entry name" value="NAD(P)-bd_dom_sf"/>
</dbReference>
<protein>
    <submittedName>
        <fullName evidence="5">UDP-N-acetyl-D-glucosamine dehydrogenase</fullName>
    </submittedName>
</protein>
<dbReference type="RefSeq" id="WP_099620391.1">
    <property type="nucleotide sequence ID" value="NZ_CP024201.1"/>
</dbReference>
<keyword evidence="2" id="KW-0520">NAD</keyword>
<feature type="domain" description="UDP-glucose/GDP-mannose dehydrogenase C-terminal" evidence="4">
    <location>
        <begin position="343"/>
        <end position="443"/>
    </location>
</feature>
<keyword evidence="6" id="KW-1185">Reference proteome</keyword>
<dbReference type="PIRSF" id="PIRSF500136">
    <property type="entry name" value="UDP_ManNAc_DH"/>
    <property type="match status" value="1"/>
</dbReference>
<dbReference type="GO" id="GO:0000271">
    <property type="term" value="P:polysaccharide biosynthetic process"/>
    <property type="evidence" value="ECO:0007669"/>
    <property type="project" value="InterPro"/>
</dbReference>
<evidence type="ECO:0000313" key="5">
    <source>
        <dbReference type="EMBL" id="ATQ41134.1"/>
    </source>
</evidence>
<dbReference type="SUPFAM" id="SSF51735">
    <property type="entry name" value="NAD(P)-binding Rossmann-fold domains"/>
    <property type="match status" value="1"/>
</dbReference>
<dbReference type="InterPro" id="IPR014027">
    <property type="entry name" value="UDP-Glc/GDP-Man_DH_C"/>
</dbReference>
<name>A0A2D2ASZ9_9CAUL</name>
<dbReference type="Pfam" id="PF03720">
    <property type="entry name" value="UDPG_MGDP_dh_C"/>
    <property type="match status" value="1"/>
</dbReference>
<comment type="similarity">
    <text evidence="3">Belongs to the UDP-glucose/GDP-mannose dehydrogenase family.</text>
</comment>
<dbReference type="InterPro" id="IPR001732">
    <property type="entry name" value="UDP-Glc/GDP-Man_DH_N"/>
</dbReference>
<dbReference type="InterPro" id="IPR017476">
    <property type="entry name" value="UDP-Glc/GDP-Man"/>
</dbReference>
<dbReference type="Pfam" id="PF03721">
    <property type="entry name" value="UDPG_MGDP_dh_N"/>
    <property type="match status" value="1"/>
</dbReference>
<dbReference type="Proteomes" id="UP000228945">
    <property type="component" value="Chromosome"/>
</dbReference>
<reference evidence="5 6" key="1">
    <citation type="submission" date="2017-10" db="EMBL/GenBank/DDBJ databases">
        <title>Genome sequence of Caulobacter mirabilis FWC38.</title>
        <authorList>
            <person name="Fiebig A."/>
            <person name="Crosson S."/>
        </authorList>
    </citation>
    <scope>NUCLEOTIDE SEQUENCE [LARGE SCALE GENOMIC DNA]</scope>
    <source>
        <strain evidence="5 6">FWC 38</strain>
    </source>
</reference>
<dbReference type="GO" id="GO:0016616">
    <property type="term" value="F:oxidoreductase activity, acting on the CH-OH group of donors, NAD or NADP as acceptor"/>
    <property type="evidence" value="ECO:0007669"/>
    <property type="project" value="InterPro"/>
</dbReference>
<dbReference type="InterPro" id="IPR036220">
    <property type="entry name" value="UDP-Glc/GDP-Man_DH_C_sf"/>
</dbReference>
<dbReference type="OrthoDB" id="9803238at2"/>
<dbReference type="InterPro" id="IPR014026">
    <property type="entry name" value="UDP-Glc/GDP-Man_DH_dimer"/>
</dbReference>
<organism evidence="5 6">
    <name type="scientific">Caulobacter mirabilis</name>
    <dbReference type="NCBI Taxonomy" id="69666"/>
    <lineage>
        <taxon>Bacteria</taxon>
        <taxon>Pseudomonadati</taxon>
        <taxon>Pseudomonadota</taxon>
        <taxon>Alphaproteobacteria</taxon>
        <taxon>Caulobacterales</taxon>
        <taxon>Caulobacteraceae</taxon>
        <taxon>Caulobacter</taxon>
    </lineage>
</organism>
<evidence type="ECO:0000313" key="6">
    <source>
        <dbReference type="Proteomes" id="UP000228945"/>
    </source>
</evidence>
<accession>A0A2D2ASZ9</accession>
<dbReference type="NCBIfam" id="TIGR03026">
    <property type="entry name" value="NDP-sugDHase"/>
    <property type="match status" value="1"/>
</dbReference>
<dbReference type="SMART" id="SM00984">
    <property type="entry name" value="UDPG_MGDP_dh_C"/>
    <property type="match status" value="1"/>
</dbReference>
<dbReference type="GO" id="GO:0051287">
    <property type="term" value="F:NAD binding"/>
    <property type="evidence" value="ECO:0007669"/>
    <property type="project" value="InterPro"/>
</dbReference>
<dbReference type="SUPFAM" id="SSF48179">
    <property type="entry name" value="6-phosphogluconate dehydrogenase C-terminal domain-like"/>
    <property type="match status" value="1"/>
</dbReference>
<sequence>MTNVIVERKERADTVAALLKRLEDREARIAIMGLGYVGLPLAAAVHNANLEVLGFDIDDSKISRLQAGLSPVGTVPDEIVREMAKSGRFQATSDAARLSDADVIIICVPTPLDRHRNPDLSYIVKTAETIKPVLRRGQMVVLESTTYPGTTDEVVKPILETSGLSVGTDFLLAYSPEREDPGNPQFETATIPRVVGADEEASRRAAELLYRQIVKNVMLVSSTRAAEAVKLTENIFRSVNIALVNELKLIYGKMGVNIWEVIEGAKTKPFGYMPFYPGPGLGGHCIPIDPFYLTWKAREYDVPTRFIELAGEVNTRAPREVVAALSEALGRRSRKSVNGARILLIGLAYKKNVDDMRESPALVILEDLEARGATVEFYDPFIPTVPMTREHAPLAGRESVSWAADVLQGFDAALICTDHDDIDYQQLVDNVPIVADARNATRDIVRNRDRIVQV</sequence>
<evidence type="ECO:0000256" key="2">
    <source>
        <dbReference type="ARBA" id="ARBA00023027"/>
    </source>
</evidence>
<dbReference type="Gene3D" id="3.40.50.720">
    <property type="entry name" value="NAD(P)-binding Rossmann-like Domain"/>
    <property type="match status" value="2"/>
</dbReference>
<dbReference type="InterPro" id="IPR008927">
    <property type="entry name" value="6-PGluconate_DH-like_C_sf"/>
</dbReference>
<dbReference type="AlphaFoldDB" id="A0A2D2ASZ9"/>
<evidence type="ECO:0000259" key="4">
    <source>
        <dbReference type="SMART" id="SM00984"/>
    </source>
</evidence>
<dbReference type="PANTHER" id="PTHR43491">
    <property type="entry name" value="UDP-N-ACETYL-D-MANNOSAMINE DEHYDROGENASE"/>
    <property type="match status" value="1"/>
</dbReference>
<keyword evidence="1" id="KW-0560">Oxidoreductase</keyword>
<dbReference type="SUPFAM" id="SSF52413">
    <property type="entry name" value="UDP-glucose/GDP-mannose dehydrogenase C-terminal domain"/>
    <property type="match status" value="1"/>
</dbReference>